<dbReference type="Proteomes" id="UP000822688">
    <property type="component" value="Chromosome 1"/>
</dbReference>
<dbReference type="PANTHER" id="PTHR33643">
    <property type="entry name" value="UREASE ACCESSORY PROTEIN D"/>
    <property type="match status" value="1"/>
</dbReference>
<keyword evidence="4" id="KW-1185">Reference proteome</keyword>
<accession>A0A8T0J581</accession>
<comment type="caution">
    <text evidence="3">The sequence shown here is derived from an EMBL/GenBank/DDBJ whole genome shotgun (WGS) entry which is preliminary data.</text>
</comment>
<protein>
    <recommendedName>
        <fullName evidence="5">Urease accessory protein D</fullName>
    </recommendedName>
</protein>
<dbReference type="PANTHER" id="PTHR33643:SF1">
    <property type="entry name" value="UREASE ACCESSORY PROTEIN D"/>
    <property type="match status" value="1"/>
</dbReference>
<keyword evidence="2" id="KW-0143">Chaperone</keyword>
<evidence type="ECO:0008006" key="5">
    <source>
        <dbReference type="Google" id="ProtNLM"/>
    </source>
</evidence>
<dbReference type="Pfam" id="PF01774">
    <property type="entry name" value="UreD"/>
    <property type="match status" value="1"/>
</dbReference>
<dbReference type="GO" id="GO:0016151">
    <property type="term" value="F:nickel cation binding"/>
    <property type="evidence" value="ECO:0007669"/>
    <property type="project" value="InterPro"/>
</dbReference>
<dbReference type="HAMAP" id="MF_01384">
    <property type="entry name" value="UreD"/>
    <property type="match status" value="1"/>
</dbReference>
<name>A0A8T0J581_CERPU</name>
<evidence type="ECO:0000313" key="3">
    <source>
        <dbReference type="EMBL" id="KAG0590757.1"/>
    </source>
</evidence>
<organism evidence="3 4">
    <name type="scientific">Ceratodon purpureus</name>
    <name type="common">Fire moss</name>
    <name type="synonym">Dicranum purpureum</name>
    <dbReference type="NCBI Taxonomy" id="3225"/>
    <lineage>
        <taxon>Eukaryota</taxon>
        <taxon>Viridiplantae</taxon>
        <taxon>Streptophyta</taxon>
        <taxon>Embryophyta</taxon>
        <taxon>Bryophyta</taxon>
        <taxon>Bryophytina</taxon>
        <taxon>Bryopsida</taxon>
        <taxon>Dicranidae</taxon>
        <taxon>Pseudoditrichales</taxon>
        <taxon>Ditrichaceae</taxon>
        <taxon>Ceratodon</taxon>
    </lineage>
</organism>
<comment type="similarity">
    <text evidence="1">Belongs to the UreD family.</text>
</comment>
<reference evidence="3" key="1">
    <citation type="submission" date="2020-06" db="EMBL/GenBank/DDBJ databases">
        <title>WGS assembly of Ceratodon purpureus strain R40.</title>
        <authorList>
            <person name="Carey S.B."/>
            <person name="Jenkins J."/>
            <person name="Shu S."/>
            <person name="Lovell J.T."/>
            <person name="Sreedasyam A."/>
            <person name="Maumus F."/>
            <person name="Tiley G.P."/>
            <person name="Fernandez-Pozo N."/>
            <person name="Barry K."/>
            <person name="Chen C."/>
            <person name="Wang M."/>
            <person name="Lipzen A."/>
            <person name="Daum C."/>
            <person name="Saski C.A."/>
            <person name="Payton A.C."/>
            <person name="Mcbreen J.C."/>
            <person name="Conrad R.E."/>
            <person name="Kollar L.M."/>
            <person name="Olsson S."/>
            <person name="Huttunen S."/>
            <person name="Landis J.B."/>
            <person name="Wickett N.J."/>
            <person name="Johnson M.G."/>
            <person name="Rensing S.A."/>
            <person name="Grimwood J."/>
            <person name="Schmutz J."/>
            <person name="Mcdaniel S.F."/>
        </authorList>
    </citation>
    <scope>NUCLEOTIDE SEQUENCE</scope>
    <source>
        <strain evidence="3">R40</strain>
    </source>
</reference>
<evidence type="ECO:0000256" key="1">
    <source>
        <dbReference type="ARBA" id="ARBA00007177"/>
    </source>
</evidence>
<dbReference type="EMBL" id="CM026421">
    <property type="protein sequence ID" value="KAG0590757.1"/>
    <property type="molecule type" value="Genomic_DNA"/>
</dbReference>
<evidence type="ECO:0000256" key="2">
    <source>
        <dbReference type="ARBA" id="ARBA00023186"/>
    </source>
</evidence>
<sequence length="333" mass="36702">MVESTRVKAEAYMDPGKESGWKKLLGPSFKERALTGIIKVDRVAGKSAATRTFAKYPLKFLIPSKIAASGVDVVWIYAISYGGGIVSNDSITQRVEVLPSCSAVITTQASTKIYKSVKGKMCEQILQAYVGREGLLAVLPDPITCFKDSKYMQVQEFYLAAESNLVLIDWMTSGRIDNGESWEFGLYKSTNHIYLQDEKLDQSTPLFLDCLCLEQGVGISVADRMQGFHVIANMVIYGPKLAAFRAQVQKNVQALTQTAFTRRKSADFTAHLRNSRSSCTEPLLFVSCSTIGLLDEGLVVRAVASTTEVVYDFFRAQLAYIVSEIGACPYASR</sequence>
<evidence type="ECO:0000313" key="4">
    <source>
        <dbReference type="Proteomes" id="UP000822688"/>
    </source>
</evidence>
<gene>
    <name evidence="3" type="ORF">KC19_1G124200</name>
</gene>
<dbReference type="InterPro" id="IPR002669">
    <property type="entry name" value="UreD"/>
</dbReference>
<dbReference type="AlphaFoldDB" id="A0A8T0J581"/>
<proteinExistence type="inferred from homology"/>